<dbReference type="Pfam" id="PF10300">
    <property type="entry name" value="Iml2-TPR_39"/>
    <property type="match status" value="1"/>
</dbReference>
<gene>
    <name evidence="2" type="ORF">NESM_000136700</name>
</gene>
<evidence type="ECO:0000256" key="1">
    <source>
        <dbReference type="SAM" id="MobiDB-lite"/>
    </source>
</evidence>
<feature type="region of interest" description="Disordered" evidence="1">
    <location>
        <begin position="224"/>
        <end position="273"/>
    </location>
</feature>
<name>A0AAW0F3N2_9TRYP</name>
<keyword evidence="3" id="KW-1185">Reference proteome</keyword>
<accession>A0AAW0F3N2</accession>
<comment type="caution">
    <text evidence="2">The sequence shown here is derived from an EMBL/GenBank/DDBJ whole genome shotgun (WGS) entry which is preliminary data.</text>
</comment>
<dbReference type="EMBL" id="JAECZO010000008">
    <property type="protein sequence ID" value="KAK7200784.1"/>
    <property type="molecule type" value="Genomic_DNA"/>
</dbReference>
<feature type="region of interest" description="Disordered" evidence="1">
    <location>
        <begin position="655"/>
        <end position="710"/>
    </location>
</feature>
<sequence>MSQSSKKSTSAGASPVEQHADPLNMDAGEEEPDVEELERLDGEAEAQVVSLSSADVERLRGLSLAQIKEMDSYIESAVEAFFANRIADCEAALRARMNDDPLAVCGAGLIAFVRCALSMEQAQADVALELLTRSSALATQVMPSEKNIISRGLAKVFQRKKDPKDHWLNAAEFRAKTTHAESQALRCFTLVLQQSVPSVLKAGLALNRGNGCYKALYAELSQRQAEQHGGGESSGKKHHRRHAEPDAEADGGGNGGSELSPGSADSERGHGVSSAESAALENLGVDRNSVHCVEFGLGAINVALSILPSNVRTLLRFIGVDGDREEGLKLVWRCFKSDSLLSPFASALLLTLYGMLPSSSAFLVNSYLPCAEEVRREALKKESMRESILHLWLDGHIERLTRNVELSITKLNRCLEVASNPQLLAAMPQLRDFAVYDQWFNYAIVHQWKRASRCLEILSKTSKWANAVYQYIQACCLEMLEIESADGVENPDGDLDFPLEDLHRILGASEDGERQLTFCDLSTREATAATITRLYWEAAQRKPVTLGGKPNHNDQFVLKRMEEILVQHGIAPSSVLGKKKLGEPLEPVPDGLELRNIVPLPAYEKLLIVGISHQCPADRKDWMVARIDAHLLVEPAQRGTALAVYVNAMQGRNSYGEVSHSPTASPHRRTAASSALWNRASPSTPPLPPPAAAATQQQQQQEEKQSATFQPSAPLPANYGFLCLCVCKAMLLANSESKADRQAALEVIEAIGNTPQYKDRQWSLSYAQPFALYERAYIAYQDEGPEDAEVIMNQLQKQYGTAHYFMHAKIDLKAHLAAYQLHEERKPRVARRKPKK</sequence>
<feature type="compositionally biased region" description="Polar residues" evidence="1">
    <location>
        <begin position="1"/>
        <end position="12"/>
    </location>
</feature>
<feature type="compositionally biased region" description="Acidic residues" evidence="1">
    <location>
        <begin position="27"/>
        <end position="36"/>
    </location>
</feature>
<dbReference type="PANTHER" id="PTHR31859:SF1">
    <property type="entry name" value="TETRATRICOPEPTIDE REPEAT PROTEIN 39C"/>
    <property type="match status" value="1"/>
</dbReference>
<dbReference type="Proteomes" id="UP001430356">
    <property type="component" value="Unassembled WGS sequence"/>
</dbReference>
<protein>
    <submittedName>
        <fullName evidence="2">Uncharacterized protein</fullName>
    </submittedName>
</protein>
<dbReference type="AlphaFoldDB" id="A0AAW0F3N2"/>
<dbReference type="PANTHER" id="PTHR31859">
    <property type="entry name" value="TETRATRICOPEPTIDE REPEAT PROTEIN 39 FAMILY MEMBER"/>
    <property type="match status" value="1"/>
</dbReference>
<reference evidence="2 3" key="1">
    <citation type="journal article" date="2021" name="MBio">
        <title>A New Model Trypanosomatid, Novymonas esmeraldas: Genomic Perception of Its 'Candidatus Pandoraea novymonadis' Endosymbiont.</title>
        <authorList>
            <person name="Zakharova A."/>
            <person name="Saura A."/>
            <person name="Butenko A."/>
            <person name="Podesvova L."/>
            <person name="Warmusova S."/>
            <person name="Kostygov A.Y."/>
            <person name="Nenarokova A."/>
            <person name="Lukes J."/>
            <person name="Opperdoes F.R."/>
            <person name="Yurchenko V."/>
        </authorList>
    </citation>
    <scope>NUCLEOTIDE SEQUENCE [LARGE SCALE GENOMIC DNA]</scope>
    <source>
        <strain evidence="2 3">E262AT.01</strain>
    </source>
</reference>
<proteinExistence type="predicted"/>
<feature type="region of interest" description="Disordered" evidence="1">
    <location>
        <begin position="1"/>
        <end position="42"/>
    </location>
</feature>
<evidence type="ECO:0000313" key="2">
    <source>
        <dbReference type="EMBL" id="KAK7200784.1"/>
    </source>
</evidence>
<evidence type="ECO:0000313" key="3">
    <source>
        <dbReference type="Proteomes" id="UP001430356"/>
    </source>
</evidence>
<dbReference type="InterPro" id="IPR019412">
    <property type="entry name" value="IML2/TPR_39"/>
</dbReference>
<organism evidence="2 3">
    <name type="scientific">Novymonas esmeraldas</name>
    <dbReference type="NCBI Taxonomy" id="1808958"/>
    <lineage>
        <taxon>Eukaryota</taxon>
        <taxon>Discoba</taxon>
        <taxon>Euglenozoa</taxon>
        <taxon>Kinetoplastea</taxon>
        <taxon>Metakinetoplastina</taxon>
        <taxon>Trypanosomatida</taxon>
        <taxon>Trypanosomatidae</taxon>
        <taxon>Novymonas</taxon>
    </lineage>
</organism>